<sequence length="80" mass="9510">MANFKLVSLNRCIQGRESEKQWINEWIPRRNFIVPKVEINDKLDKKGGVMVPRKMVIDNIECLPNKLVLVYIWRIKNTKT</sequence>
<proteinExistence type="predicted"/>
<organism evidence="1 2">
    <name type="scientific">Pocillopora damicornis</name>
    <name type="common">Cauliflower coral</name>
    <name type="synonym">Millepora damicornis</name>
    <dbReference type="NCBI Taxonomy" id="46731"/>
    <lineage>
        <taxon>Eukaryota</taxon>
        <taxon>Metazoa</taxon>
        <taxon>Cnidaria</taxon>
        <taxon>Anthozoa</taxon>
        <taxon>Hexacorallia</taxon>
        <taxon>Scleractinia</taxon>
        <taxon>Astrocoeniina</taxon>
        <taxon>Pocilloporidae</taxon>
        <taxon>Pocillopora</taxon>
    </lineage>
</organism>
<evidence type="ECO:0000313" key="2">
    <source>
        <dbReference type="Proteomes" id="UP000275408"/>
    </source>
</evidence>
<dbReference type="Proteomes" id="UP000275408">
    <property type="component" value="Unassembled WGS sequence"/>
</dbReference>
<reference evidence="1 2" key="1">
    <citation type="journal article" date="2018" name="Sci. Rep.">
        <title>Comparative analysis of the Pocillopora damicornis genome highlights role of immune system in coral evolution.</title>
        <authorList>
            <person name="Cunning R."/>
            <person name="Bay R.A."/>
            <person name="Gillette P."/>
            <person name="Baker A.C."/>
            <person name="Traylor-Knowles N."/>
        </authorList>
    </citation>
    <scope>NUCLEOTIDE SEQUENCE [LARGE SCALE GENOMIC DNA]</scope>
    <source>
        <strain evidence="1">RSMAS</strain>
        <tissue evidence="1">Whole animal</tissue>
    </source>
</reference>
<keyword evidence="2" id="KW-1185">Reference proteome</keyword>
<gene>
    <name evidence="1" type="ORF">pdam_00021374</name>
</gene>
<evidence type="ECO:0000313" key="1">
    <source>
        <dbReference type="EMBL" id="RMX39927.1"/>
    </source>
</evidence>
<protein>
    <submittedName>
        <fullName evidence="1">Uncharacterized protein</fullName>
    </submittedName>
</protein>
<accession>A0A3M6TET1</accession>
<dbReference type="EMBL" id="RCHS01003751">
    <property type="protein sequence ID" value="RMX39927.1"/>
    <property type="molecule type" value="Genomic_DNA"/>
</dbReference>
<comment type="caution">
    <text evidence="1">The sequence shown here is derived from an EMBL/GenBank/DDBJ whole genome shotgun (WGS) entry which is preliminary data.</text>
</comment>
<dbReference type="AlphaFoldDB" id="A0A3M6TET1"/>
<name>A0A3M6TET1_POCDA</name>